<dbReference type="PANTHER" id="PTHR23147">
    <property type="entry name" value="SERINE/ARGININE RICH SPLICING FACTOR"/>
    <property type="match status" value="1"/>
</dbReference>
<dbReference type="GO" id="GO:0003723">
    <property type="term" value="F:RNA binding"/>
    <property type="evidence" value="ECO:0007669"/>
    <property type="project" value="UniProtKB-UniRule"/>
</dbReference>
<feature type="domain" description="RRM" evidence="4">
    <location>
        <begin position="16"/>
        <end position="86"/>
    </location>
</feature>
<sequence>MRERRGEFRMPPSISTKLYIGNLPETCRKADLQKMFEAYGKVIECDIVRNYCFIHFENPNEAKMAQANLDGVDFEGVKLKVEMSHSKVRQKPGMGGKGECYRCGKEGHWSKDCPKGPSRGKPRGPEPPYRDPYRDPYDPYYRDRYLPPPPPHDRYRPYPEPYDRRPLPPPPPRDPYFRERDPYARPPPEYYGRRSPPPPPVRPRGDDPYYDSYYSRRSSYPMPPPPGTNRLSPPRSRVPAPY</sequence>
<dbReference type="InterPro" id="IPR000504">
    <property type="entry name" value="RRM_dom"/>
</dbReference>
<feature type="compositionally biased region" description="Basic and acidic residues" evidence="3">
    <location>
        <begin position="128"/>
        <end position="166"/>
    </location>
</feature>
<dbReference type="SUPFAM" id="SSF54928">
    <property type="entry name" value="RNA-binding domain, RBD"/>
    <property type="match status" value="1"/>
</dbReference>
<feature type="compositionally biased region" description="Low complexity" evidence="3">
    <location>
        <begin position="210"/>
        <end position="220"/>
    </location>
</feature>
<organism evidence="6 7">
    <name type="scientific">Magallana gigas</name>
    <name type="common">Pacific oyster</name>
    <name type="synonym">Crassostrea gigas</name>
    <dbReference type="NCBI Taxonomy" id="29159"/>
    <lineage>
        <taxon>Eukaryota</taxon>
        <taxon>Metazoa</taxon>
        <taxon>Spiralia</taxon>
        <taxon>Lophotrochozoa</taxon>
        <taxon>Mollusca</taxon>
        <taxon>Bivalvia</taxon>
        <taxon>Autobranchia</taxon>
        <taxon>Pteriomorphia</taxon>
        <taxon>Ostreida</taxon>
        <taxon>Ostreoidea</taxon>
        <taxon>Ostreidae</taxon>
        <taxon>Magallana</taxon>
    </lineage>
</organism>
<dbReference type="InterPro" id="IPR050907">
    <property type="entry name" value="SRSF"/>
</dbReference>
<dbReference type="Gene3D" id="4.10.60.10">
    <property type="entry name" value="Zinc finger, CCHC-type"/>
    <property type="match status" value="1"/>
</dbReference>
<dbReference type="AlphaFoldDB" id="A0A8W8HY81"/>
<dbReference type="SMART" id="SM00360">
    <property type="entry name" value="RRM"/>
    <property type="match status" value="1"/>
</dbReference>
<evidence type="ECO:0000313" key="7">
    <source>
        <dbReference type="Proteomes" id="UP000005408"/>
    </source>
</evidence>
<dbReference type="Pfam" id="PF00076">
    <property type="entry name" value="RRM_1"/>
    <property type="match status" value="1"/>
</dbReference>
<dbReference type="InterPro" id="IPR012677">
    <property type="entry name" value="Nucleotide-bd_a/b_plait_sf"/>
</dbReference>
<evidence type="ECO:0000256" key="1">
    <source>
        <dbReference type="PROSITE-ProRule" id="PRU00047"/>
    </source>
</evidence>
<keyword evidence="2" id="KW-0694">RNA-binding</keyword>
<evidence type="ECO:0000256" key="2">
    <source>
        <dbReference type="PROSITE-ProRule" id="PRU00176"/>
    </source>
</evidence>
<dbReference type="EnsemblMetazoa" id="G11518.12">
    <property type="protein sequence ID" value="G11518.12:cds"/>
    <property type="gene ID" value="G11518"/>
</dbReference>
<feature type="region of interest" description="Disordered" evidence="3">
    <location>
        <begin position="111"/>
        <end position="242"/>
    </location>
</feature>
<dbReference type="InterPro" id="IPR001878">
    <property type="entry name" value="Znf_CCHC"/>
</dbReference>
<reference evidence="6" key="1">
    <citation type="submission" date="2022-08" db="UniProtKB">
        <authorList>
            <consortium name="EnsemblMetazoa"/>
        </authorList>
    </citation>
    <scope>IDENTIFICATION</scope>
    <source>
        <strain evidence="6">05x7-T-G4-1.051#20</strain>
    </source>
</reference>
<dbReference type="Gene3D" id="3.30.70.330">
    <property type="match status" value="1"/>
</dbReference>
<keyword evidence="1" id="KW-0479">Metal-binding</keyword>
<evidence type="ECO:0000259" key="4">
    <source>
        <dbReference type="PROSITE" id="PS50102"/>
    </source>
</evidence>
<name>A0A8W8HY81_MAGGI</name>
<dbReference type="Proteomes" id="UP000005408">
    <property type="component" value="Unassembled WGS sequence"/>
</dbReference>
<dbReference type="SMART" id="SM00343">
    <property type="entry name" value="ZnF_C2HC"/>
    <property type="match status" value="1"/>
</dbReference>
<keyword evidence="7" id="KW-1185">Reference proteome</keyword>
<evidence type="ECO:0008006" key="8">
    <source>
        <dbReference type="Google" id="ProtNLM"/>
    </source>
</evidence>
<feature type="compositionally biased region" description="Pro residues" evidence="3">
    <location>
        <begin position="184"/>
        <end position="202"/>
    </location>
</feature>
<accession>A0A8W8HY81</accession>
<dbReference type="InterPro" id="IPR035979">
    <property type="entry name" value="RBD_domain_sf"/>
</dbReference>
<keyword evidence="1" id="KW-0863">Zinc-finger</keyword>
<evidence type="ECO:0000313" key="6">
    <source>
        <dbReference type="EnsemblMetazoa" id="G11518.12:cds"/>
    </source>
</evidence>
<dbReference type="PROSITE" id="PS50102">
    <property type="entry name" value="RRM"/>
    <property type="match status" value="1"/>
</dbReference>
<proteinExistence type="predicted"/>
<evidence type="ECO:0000256" key="3">
    <source>
        <dbReference type="SAM" id="MobiDB-lite"/>
    </source>
</evidence>
<dbReference type="Pfam" id="PF00098">
    <property type="entry name" value="zf-CCHC"/>
    <property type="match status" value="1"/>
</dbReference>
<feature type="domain" description="CCHC-type" evidence="5">
    <location>
        <begin position="100"/>
        <end position="115"/>
    </location>
</feature>
<evidence type="ECO:0000259" key="5">
    <source>
        <dbReference type="PROSITE" id="PS50158"/>
    </source>
</evidence>
<protein>
    <recommendedName>
        <fullName evidence="8">RNA-binding protein 4</fullName>
    </recommendedName>
</protein>
<keyword evidence="1" id="KW-0862">Zinc</keyword>
<dbReference type="PROSITE" id="PS50158">
    <property type="entry name" value="ZF_CCHC"/>
    <property type="match status" value="1"/>
</dbReference>
<dbReference type="GO" id="GO:0008270">
    <property type="term" value="F:zinc ion binding"/>
    <property type="evidence" value="ECO:0007669"/>
    <property type="project" value="UniProtKB-KW"/>
</dbReference>